<keyword evidence="3" id="KW-0274">FAD</keyword>
<dbReference type="Gene3D" id="3.50.50.100">
    <property type="match status" value="1"/>
</dbReference>
<evidence type="ECO:0000256" key="1">
    <source>
        <dbReference type="ARBA" id="ARBA00001974"/>
    </source>
</evidence>
<protein>
    <submittedName>
        <fullName evidence="6">FAD-dependent oxidoreductase</fullName>
    </submittedName>
</protein>
<evidence type="ECO:0000256" key="2">
    <source>
        <dbReference type="ARBA" id="ARBA00022630"/>
    </source>
</evidence>
<dbReference type="PANTHER" id="PTHR42913:SF9">
    <property type="entry name" value="SLR1591 PROTEIN"/>
    <property type="match status" value="1"/>
</dbReference>
<organism evidence="6">
    <name type="scientific">Halomonas sp. RT37</name>
    <dbReference type="NCBI Taxonomy" id="2950872"/>
    <lineage>
        <taxon>Bacteria</taxon>
        <taxon>Pseudomonadati</taxon>
        <taxon>Pseudomonadota</taxon>
        <taxon>Gammaproteobacteria</taxon>
        <taxon>Oceanospirillales</taxon>
        <taxon>Halomonadaceae</taxon>
        <taxon>Halomonas</taxon>
    </lineage>
</organism>
<reference evidence="6" key="1">
    <citation type="submission" date="2022-06" db="EMBL/GenBank/DDBJ databases">
        <title>A novel DMS-producing enzyme.</title>
        <authorList>
            <person name="Zhang Y."/>
        </authorList>
    </citation>
    <scope>NUCLEOTIDE SEQUENCE</scope>
    <source>
        <strain evidence="6">RT37</strain>
    </source>
</reference>
<evidence type="ECO:0000256" key="4">
    <source>
        <dbReference type="ARBA" id="ARBA00023002"/>
    </source>
</evidence>
<dbReference type="GO" id="GO:0019646">
    <property type="term" value="P:aerobic electron transport chain"/>
    <property type="evidence" value="ECO:0007669"/>
    <property type="project" value="TreeGrafter"/>
</dbReference>
<dbReference type="RefSeq" id="WP_348828104.1">
    <property type="nucleotide sequence ID" value="NZ_CP098827.1"/>
</dbReference>
<dbReference type="SUPFAM" id="SSF51971">
    <property type="entry name" value="Nucleotide-binding domain"/>
    <property type="match status" value="1"/>
</dbReference>
<dbReference type="PANTHER" id="PTHR42913">
    <property type="entry name" value="APOPTOSIS-INDUCING FACTOR 1"/>
    <property type="match status" value="1"/>
</dbReference>
<sequence length="385" mass="41185">MSSTTARSRPTAIGSKPRLLLIGAGHAHLHLLHQSSLLSRFDVTLVDPGAFWYSGLASGVLAGDHSPATDRIDPATLCHGRGVALVRARLCGLNTDARQALLSNGTSLAFDRLGLNLGSAPVLRSSDDEASSDSAASLPGDKQTHWQIKPIPHLVQLRRSLERRFQRRQSVSVEILGAGASGVEIACAIEALGRHHQIAAGALTIRLRHRGSGLLPEAPARARRYLLAALERRGILVVDSHHDRHLPASDIVDATGLGPPRGLERFGLPTIDGRGIAIDPSLEVQGTDGVFASGDCAALIDHPLPRLGVHGVRQGPVLAQNLIASLDPQASLTSYRPPARALSIVNLGHGEALALYGNAWWGGRLASRLKRHLDLNFMQRTRRLR</sequence>
<dbReference type="AlphaFoldDB" id="A0AAU7KNX0"/>
<dbReference type="InterPro" id="IPR051169">
    <property type="entry name" value="NADH-Q_oxidoreductase"/>
</dbReference>
<keyword evidence="4" id="KW-0560">Oxidoreductase</keyword>
<dbReference type="GO" id="GO:0003955">
    <property type="term" value="F:NAD(P)H dehydrogenase (quinone) activity"/>
    <property type="evidence" value="ECO:0007669"/>
    <property type="project" value="TreeGrafter"/>
</dbReference>
<dbReference type="InterPro" id="IPR023753">
    <property type="entry name" value="FAD/NAD-binding_dom"/>
</dbReference>
<proteinExistence type="predicted"/>
<keyword evidence="2" id="KW-0285">Flavoprotein</keyword>
<evidence type="ECO:0000256" key="3">
    <source>
        <dbReference type="ARBA" id="ARBA00022827"/>
    </source>
</evidence>
<evidence type="ECO:0000313" key="6">
    <source>
        <dbReference type="EMBL" id="XBO73074.1"/>
    </source>
</evidence>
<accession>A0AAU7KNX0</accession>
<feature type="domain" description="FAD/NAD(P)-binding" evidence="5">
    <location>
        <begin position="19"/>
        <end position="315"/>
    </location>
</feature>
<dbReference type="Pfam" id="PF07992">
    <property type="entry name" value="Pyr_redox_2"/>
    <property type="match status" value="1"/>
</dbReference>
<dbReference type="InterPro" id="IPR036188">
    <property type="entry name" value="FAD/NAD-bd_sf"/>
</dbReference>
<dbReference type="EMBL" id="CP098827">
    <property type="protein sequence ID" value="XBO73074.1"/>
    <property type="molecule type" value="Genomic_DNA"/>
</dbReference>
<name>A0AAU7KNX0_9GAMM</name>
<evidence type="ECO:0000259" key="5">
    <source>
        <dbReference type="Pfam" id="PF07992"/>
    </source>
</evidence>
<gene>
    <name evidence="6" type="ORF">NFG58_10385</name>
</gene>
<dbReference type="SUPFAM" id="SSF51905">
    <property type="entry name" value="FAD/NAD(P)-binding domain"/>
    <property type="match status" value="1"/>
</dbReference>
<comment type="cofactor">
    <cofactor evidence="1">
        <name>FAD</name>
        <dbReference type="ChEBI" id="CHEBI:57692"/>
    </cofactor>
</comment>